<name>A0A5M9N7D7_9EURO</name>
<dbReference type="EMBL" id="QUQM01000001">
    <property type="protein sequence ID" value="KAA8650497.1"/>
    <property type="molecule type" value="Genomic_DNA"/>
</dbReference>
<dbReference type="AlphaFoldDB" id="A0A5M9N7D7"/>
<proteinExistence type="predicted"/>
<evidence type="ECO:0000313" key="3">
    <source>
        <dbReference type="Proteomes" id="UP000324241"/>
    </source>
</evidence>
<dbReference type="VEuPathDB" id="FungiDB:EYZ11_003285"/>
<feature type="compositionally biased region" description="Basic and acidic residues" evidence="1">
    <location>
        <begin position="369"/>
        <end position="380"/>
    </location>
</feature>
<evidence type="ECO:0000256" key="1">
    <source>
        <dbReference type="SAM" id="MobiDB-lite"/>
    </source>
</evidence>
<feature type="compositionally biased region" description="Basic and acidic residues" evidence="1">
    <location>
        <begin position="504"/>
        <end position="518"/>
    </location>
</feature>
<feature type="compositionally biased region" description="Low complexity" evidence="1">
    <location>
        <begin position="220"/>
        <end position="232"/>
    </location>
</feature>
<dbReference type="Proteomes" id="UP000324241">
    <property type="component" value="Unassembled WGS sequence"/>
</dbReference>
<feature type="region of interest" description="Disordered" evidence="1">
    <location>
        <begin position="1"/>
        <end position="56"/>
    </location>
</feature>
<feature type="compositionally biased region" description="Basic and acidic residues" evidence="1">
    <location>
        <begin position="319"/>
        <end position="342"/>
    </location>
</feature>
<feature type="region of interest" description="Disordered" evidence="1">
    <location>
        <begin position="128"/>
        <end position="148"/>
    </location>
</feature>
<sequence>MTSHNHGVGVDRRYQTLPLSAGVSSARRARGTVPSNSTPTCEESIHYPVFNPRDPRHNPTAHTSSWLEDNYYPSETSKLPGSMNWMQSLSKRSLRKARSGLLALRSGMQRRSVADSRYNGDISMACPWSENRSNQQENRFPSTISEASTEEDLEFGSHLYRTHCRYPVLTCDPDRPVPKSLLSSTSAEASPLQERTEGSSNLPTSVLTETVPNTLPPVLSDENSIEPESSPSSKHENRSGCNSITSKLQTSDNIEPKSSLTSSSSSESGIPPTTAAASTSSGCVSSPVDESKSAEVEETGDQLLVADSSPSSDYPSGHENPESHAPVEEGTAVRHSRESDASEVKDIDLMMDSLGALDHLNSQSGQTPCRDEQVDEHDINRPTASPGHASTESGTPADVSNVERESSHINLGRQSDSIRLQVQTGRWNRHLPARLGGTNLVDPPDFFRDQAAWSNRPSEDCTTTDITSESNILWTPVDNAELTSLASLGDEYFLVDGKTDGFYPDRGDNPTKAERRLVGDSSMGSGYGLDRNSSAQTQDIPETFEPVEPVHLRLRPCPRDRDTSDSADDYQVTYPLFMRYYLS</sequence>
<dbReference type="GeneID" id="54325886"/>
<feature type="compositionally biased region" description="Polar residues" evidence="1">
    <location>
        <begin position="239"/>
        <end position="253"/>
    </location>
</feature>
<feature type="compositionally biased region" description="Polar residues" evidence="1">
    <location>
        <begin position="198"/>
        <end position="213"/>
    </location>
</feature>
<organism evidence="2 3">
    <name type="scientific">Aspergillus tanneri</name>
    <dbReference type="NCBI Taxonomy" id="1220188"/>
    <lineage>
        <taxon>Eukaryota</taxon>
        <taxon>Fungi</taxon>
        <taxon>Dikarya</taxon>
        <taxon>Ascomycota</taxon>
        <taxon>Pezizomycotina</taxon>
        <taxon>Eurotiomycetes</taxon>
        <taxon>Eurotiomycetidae</taxon>
        <taxon>Eurotiales</taxon>
        <taxon>Aspergillaceae</taxon>
        <taxon>Aspergillus</taxon>
        <taxon>Aspergillus subgen. Circumdati</taxon>
    </lineage>
</organism>
<protein>
    <submittedName>
        <fullName evidence="2">Uncharacterized protein</fullName>
    </submittedName>
</protein>
<dbReference type="RefSeq" id="XP_033429858.1">
    <property type="nucleotide sequence ID" value="XM_033567863.1"/>
</dbReference>
<accession>A0A5M9N7D7</accession>
<feature type="compositionally biased region" description="Polar residues" evidence="1">
    <location>
        <begin position="275"/>
        <end position="284"/>
    </location>
</feature>
<dbReference type="OrthoDB" id="4185962at2759"/>
<feature type="compositionally biased region" description="Polar residues" evidence="1">
    <location>
        <begin position="130"/>
        <end position="147"/>
    </location>
</feature>
<gene>
    <name evidence="2" type="ORF">ATNIH1004_003184</name>
</gene>
<feature type="region of interest" description="Disordered" evidence="1">
    <location>
        <begin position="177"/>
        <end position="342"/>
    </location>
</feature>
<reference evidence="2 3" key="1">
    <citation type="submission" date="2019-08" db="EMBL/GenBank/DDBJ databases">
        <title>The genome sequence of a newly discovered highly antifungal drug resistant Aspergillus species, Aspergillus tanneri NIH 1004.</title>
        <authorList>
            <person name="Mounaud S."/>
            <person name="Singh I."/>
            <person name="Joardar V."/>
            <person name="Pakala S."/>
            <person name="Pakala S."/>
            <person name="Venepally P."/>
            <person name="Chung J.K."/>
            <person name="Losada L."/>
            <person name="Nierman W.C."/>
        </authorList>
    </citation>
    <scope>NUCLEOTIDE SEQUENCE [LARGE SCALE GENOMIC DNA]</scope>
    <source>
        <strain evidence="2 3">NIH1004</strain>
    </source>
</reference>
<evidence type="ECO:0000313" key="2">
    <source>
        <dbReference type="EMBL" id="KAA8650497.1"/>
    </source>
</evidence>
<feature type="region of interest" description="Disordered" evidence="1">
    <location>
        <begin position="359"/>
        <end position="416"/>
    </location>
</feature>
<feature type="compositionally biased region" description="Low complexity" evidence="1">
    <location>
        <begin position="258"/>
        <end position="268"/>
    </location>
</feature>
<feature type="region of interest" description="Disordered" evidence="1">
    <location>
        <begin position="504"/>
        <end position="538"/>
    </location>
</feature>
<comment type="caution">
    <text evidence="2">The sequence shown here is derived from an EMBL/GenBank/DDBJ whole genome shotgun (WGS) entry which is preliminary data.</text>
</comment>